<feature type="region of interest" description="Disordered" evidence="1">
    <location>
        <begin position="101"/>
        <end position="194"/>
    </location>
</feature>
<sequence>MSVKSTKNGLAIRLIESVIFLRGSVESAVHGRPAQTAPPGMLRGLLNMTLVKPTRISSIEIELEGKAKTCWPEGQTSEGKEERTILYVSHTFFNARTSKMLSRRTRSAGPIPDDDRGSCAASCEQRAQARGVSIHPGDLERGFSSNGDEPPPFESLDTERGRQREKGKTEANIFRLPGKWSGNGNGRRDGDSEHASDCKIFNKGNYTFPVSFAIPSNSPTTLDGDKGSVGYQLKATVRRPGAFSSNLTATHPVVLVAARGDDDLEESNDIEVEGQWEDRLHYRVAITGKAFPIGGIVPIRLTLVPLGPVKVNKISAVLEERTDLCTQAKGFSPVRITKSFQLMDLKNSSKNPPPLLPLSSDYSESPLRGLMDSDFHEIKDRDHAAAAAMASPGPWSILHELQLPETCYRMHVTYQHKASKIRICHILKVTFRVQRGDAEPTCVNNGRREHFDITISTPIHILSCYCNPEWTSLPQYTLFASDLNAEKQMCLCDIRIGNSMSTSGAGPRLPSNPPQLISTVNGTYTHDDSGENSLAPISSGASSDRPPLTRTPSSESLLNRNSKFEQLMAGQSGDHADRPPSYETLSL</sequence>
<dbReference type="OrthoDB" id="2238745at2759"/>
<dbReference type="EMBL" id="ML170158">
    <property type="protein sequence ID" value="TDL28111.1"/>
    <property type="molecule type" value="Genomic_DNA"/>
</dbReference>
<evidence type="ECO:0000313" key="3">
    <source>
        <dbReference type="EMBL" id="TDL28111.1"/>
    </source>
</evidence>
<dbReference type="SUPFAM" id="SSF81296">
    <property type="entry name" value="E set domains"/>
    <property type="match status" value="1"/>
</dbReference>
<accession>A0A4Y7QLL6</accession>
<dbReference type="PANTHER" id="PTHR11188:SF17">
    <property type="entry name" value="FI21816P1"/>
    <property type="match status" value="1"/>
</dbReference>
<dbReference type="STRING" id="50990.A0A4Y7QLL6"/>
<evidence type="ECO:0000259" key="2">
    <source>
        <dbReference type="SMART" id="SM01017"/>
    </source>
</evidence>
<dbReference type="GO" id="GO:0005829">
    <property type="term" value="C:cytosol"/>
    <property type="evidence" value="ECO:0007669"/>
    <property type="project" value="TreeGrafter"/>
</dbReference>
<dbReference type="Pfam" id="PF02752">
    <property type="entry name" value="Arrestin_C"/>
    <property type="match status" value="1"/>
</dbReference>
<dbReference type="AlphaFoldDB" id="A0A4Y7QLL6"/>
<dbReference type="Proteomes" id="UP000294933">
    <property type="component" value="Unassembled WGS sequence"/>
</dbReference>
<feature type="domain" description="Arrestin C-terminal-like" evidence="2">
    <location>
        <begin position="276"/>
        <end position="466"/>
    </location>
</feature>
<evidence type="ECO:0000256" key="1">
    <source>
        <dbReference type="SAM" id="MobiDB-lite"/>
    </source>
</evidence>
<dbReference type="InterPro" id="IPR011021">
    <property type="entry name" value="Arrestin-like_N"/>
</dbReference>
<feature type="region of interest" description="Disordered" evidence="1">
    <location>
        <begin position="502"/>
        <end position="587"/>
    </location>
</feature>
<feature type="compositionally biased region" description="Basic and acidic residues" evidence="1">
    <location>
        <begin position="157"/>
        <end position="169"/>
    </location>
</feature>
<name>A0A4Y7QLL6_9AGAM</name>
<dbReference type="GO" id="GO:0031625">
    <property type="term" value="F:ubiquitin protein ligase binding"/>
    <property type="evidence" value="ECO:0007669"/>
    <property type="project" value="TreeGrafter"/>
</dbReference>
<dbReference type="SMART" id="SM01017">
    <property type="entry name" value="Arrestin_C"/>
    <property type="match status" value="1"/>
</dbReference>
<keyword evidence="4" id="KW-1185">Reference proteome</keyword>
<dbReference type="GO" id="GO:0070086">
    <property type="term" value="P:ubiquitin-dependent endocytosis"/>
    <property type="evidence" value="ECO:0007669"/>
    <property type="project" value="TreeGrafter"/>
</dbReference>
<feature type="compositionally biased region" description="Polar residues" evidence="1">
    <location>
        <begin position="531"/>
        <end position="542"/>
    </location>
</feature>
<evidence type="ECO:0000313" key="4">
    <source>
        <dbReference type="Proteomes" id="UP000294933"/>
    </source>
</evidence>
<dbReference type="InterPro" id="IPR014752">
    <property type="entry name" value="Arrestin-like_C"/>
</dbReference>
<proteinExistence type="predicted"/>
<protein>
    <recommendedName>
        <fullName evidence="2">Arrestin C-terminal-like domain-containing protein</fullName>
    </recommendedName>
</protein>
<dbReference type="GO" id="GO:0005886">
    <property type="term" value="C:plasma membrane"/>
    <property type="evidence" value="ECO:0007669"/>
    <property type="project" value="TreeGrafter"/>
</dbReference>
<dbReference type="InterPro" id="IPR011022">
    <property type="entry name" value="Arrestin_C-like"/>
</dbReference>
<dbReference type="Gene3D" id="2.60.40.640">
    <property type="match status" value="1"/>
</dbReference>
<gene>
    <name evidence="3" type="ORF">BD410DRAFT_782076</name>
</gene>
<dbReference type="InterPro" id="IPR014756">
    <property type="entry name" value="Ig_E-set"/>
</dbReference>
<feature type="compositionally biased region" description="Polar residues" evidence="1">
    <location>
        <begin position="550"/>
        <end position="561"/>
    </location>
</feature>
<dbReference type="VEuPathDB" id="FungiDB:BD410DRAFT_782076"/>
<dbReference type="GO" id="GO:0030674">
    <property type="term" value="F:protein-macromolecule adaptor activity"/>
    <property type="evidence" value="ECO:0007669"/>
    <property type="project" value="TreeGrafter"/>
</dbReference>
<feature type="compositionally biased region" description="Polar residues" evidence="1">
    <location>
        <begin position="514"/>
        <end position="524"/>
    </location>
</feature>
<dbReference type="PANTHER" id="PTHR11188">
    <property type="entry name" value="ARRESTIN DOMAIN CONTAINING PROTEIN"/>
    <property type="match status" value="1"/>
</dbReference>
<dbReference type="Pfam" id="PF00339">
    <property type="entry name" value="Arrestin_N"/>
    <property type="match status" value="1"/>
</dbReference>
<reference evidence="3 4" key="1">
    <citation type="submission" date="2018-06" db="EMBL/GenBank/DDBJ databases">
        <title>A transcriptomic atlas of mushroom development highlights an independent origin of complex multicellularity.</title>
        <authorList>
            <consortium name="DOE Joint Genome Institute"/>
            <person name="Krizsan K."/>
            <person name="Almasi E."/>
            <person name="Merenyi Z."/>
            <person name="Sahu N."/>
            <person name="Viragh M."/>
            <person name="Koszo T."/>
            <person name="Mondo S."/>
            <person name="Kiss B."/>
            <person name="Balint B."/>
            <person name="Kues U."/>
            <person name="Barry K."/>
            <person name="Hegedus J.C."/>
            <person name="Henrissat B."/>
            <person name="Johnson J."/>
            <person name="Lipzen A."/>
            <person name="Ohm R."/>
            <person name="Nagy I."/>
            <person name="Pangilinan J."/>
            <person name="Yan J."/>
            <person name="Xiong Y."/>
            <person name="Grigoriev I.V."/>
            <person name="Hibbett D.S."/>
            <person name="Nagy L.G."/>
        </authorList>
    </citation>
    <scope>NUCLEOTIDE SEQUENCE [LARGE SCALE GENOMIC DNA]</scope>
    <source>
        <strain evidence="3 4">SZMC22713</strain>
    </source>
</reference>
<organism evidence="3 4">
    <name type="scientific">Rickenella mellea</name>
    <dbReference type="NCBI Taxonomy" id="50990"/>
    <lineage>
        <taxon>Eukaryota</taxon>
        <taxon>Fungi</taxon>
        <taxon>Dikarya</taxon>
        <taxon>Basidiomycota</taxon>
        <taxon>Agaricomycotina</taxon>
        <taxon>Agaricomycetes</taxon>
        <taxon>Hymenochaetales</taxon>
        <taxon>Rickenellaceae</taxon>
        <taxon>Rickenella</taxon>
    </lineage>
</organism>
<dbReference type="InterPro" id="IPR050357">
    <property type="entry name" value="Arrestin_domain-protein"/>
</dbReference>